<dbReference type="SUPFAM" id="SSF53098">
    <property type="entry name" value="Ribonuclease H-like"/>
    <property type="match status" value="1"/>
</dbReference>
<dbReference type="EMBL" id="PUHR01000203">
    <property type="protein sequence ID" value="KAG0658867.1"/>
    <property type="molecule type" value="Genomic_DNA"/>
</dbReference>
<dbReference type="Pfam" id="PF14876">
    <property type="entry name" value="RSF"/>
    <property type="match status" value="1"/>
</dbReference>
<feature type="non-terminal residue" evidence="1">
    <location>
        <position position="555"/>
    </location>
</feature>
<evidence type="ECO:0000313" key="1">
    <source>
        <dbReference type="EMBL" id="KAG0658867.1"/>
    </source>
</evidence>
<dbReference type="InterPro" id="IPR027998">
    <property type="entry name" value="Rsf1_fungi"/>
</dbReference>
<accession>A0A9P6W0G0</accession>
<dbReference type="Proteomes" id="UP000750334">
    <property type="component" value="Unassembled WGS sequence"/>
</dbReference>
<dbReference type="GO" id="GO:0005634">
    <property type="term" value="C:nucleus"/>
    <property type="evidence" value="ECO:0007669"/>
    <property type="project" value="InterPro"/>
</dbReference>
<protein>
    <submittedName>
        <fullName evidence="1">Uncharacterized protein</fullName>
    </submittedName>
</protein>
<dbReference type="GO" id="GO:0005739">
    <property type="term" value="C:mitochondrion"/>
    <property type="evidence" value="ECO:0007669"/>
    <property type="project" value="InterPro"/>
</dbReference>
<organism evidence="1 2">
    <name type="scientific">Maudiozyma exigua</name>
    <name type="common">Yeast</name>
    <name type="synonym">Kazachstania exigua</name>
    <dbReference type="NCBI Taxonomy" id="34358"/>
    <lineage>
        <taxon>Eukaryota</taxon>
        <taxon>Fungi</taxon>
        <taxon>Dikarya</taxon>
        <taxon>Ascomycota</taxon>
        <taxon>Saccharomycotina</taxon>
        <taxon>Saccharomycetes</taxon>
        <taxon>Saccharomycetales</taxon>
        <taxon>Saccharomycetaceae</taxon>
        <taxon>Maudiozyma</taxon>
    </lineage>
</organism>
<evidence type="ECO:0000313" key="2">
    <source>
        <dbReference type="Proteomes" id="UP000750334"/>
    </source>
</evidence>
<dbReference type="AlphaFoldDB" id="A0A9P6W0G0"/>
<sequence>MFDIFYKSTKVAEAKEMEGIFQFHNKPITKGKQAIYALECLLNSNFEQIPLLVGDHIEGRIYLNQLMKGEMFVWNLSDVNFSSCVPELNEDESQGLQSIESDTLIESTPKKVIRDILYHEVESDNECDVTYKLRHNLTNDCNKIPLNWNNNRKTSLHNYFFCDINGEKICQFYEVGKDGKAIVCNASVVRSKNDPQGRSLARQLKRHLRTEHDFFVEKNILDIGILQHFCPSRDDYMLLERYLKRISPTAPPNKQLIQKLVVNKSGYLNMFQKKANRRFSDWEAFCMFVRITVHNYGSYASVEDKDWKVFHDYIGSNANPEYWRRRKAPLAIAQSANIVMQKIKLFFSETCSMVDKFSVASSGLNNVRLNHAITVQYEKKIGKINPWVSLEADGWKSNKGDDCVCITLNFLDSNLEKKSLPIFFQKVESKSKKAVSELFTETSREIGMTNSITTCCTDNASNVMNSSDHFLSDADYPSFNSHEGCLVHQLQLFVEALIEDIGSLLNKTEDISPNVRNFGTYKVVDDTLLEHEPEQDSWTFHFQSSTSPDIIKRLF</sequence>
<reference evidence="1 2" key="1">
    <citation type="submission" date="2020-11" db="EMBL/GenBank/DDBJ databases">
        <title>Kefir isolates.</title>
        <authorList>
            <person name="Marcisauskas S."/>
            <person name="Kim Y."/>
            <person name="Blasche S."/>
        </authorList>
    </citation>
    <scope>NUCLEOTIDE SEQUENCE [LARGE SCALE GENOMIC DNA]</scope>
    <source>
        <strain evidence="1 2">OG2</strain>
    </source>
</reference>
<keyword evidence="2" id="KW-1185">Reference proteome</keyword>
<proteinExistence type="predicted"/>
<comment type="caution">
    <text evidence="1">The sequence shown here is derived from an EMBL/GenBank/DDBJ whole genome shotgun (WGS) entry which is preliminary data.</text>
</comment>
<dbReference type="InterPro" id="IPR012337">
    <property type="entry name" value="RNaseH-like_sf"/>
</dbReference>
<gene>
    <name evidence="1" type="ORF">C6P45_002063</name>
</gene>
<name>A0A9P6W0G0_MAUEX</name>
<dbReference type="GO" id="GO:0045333">
    <property type="term" value="P:cellular respiration"/>
    <property type="evidence" value="ECO:0007669"/>
    <property type="project" value="InterPro"/>
</dbReference>
<dbReference type="OrthoDB" id="8193841at2759"/>